<reference evidence="4 5" key="1">
    <citation type="journal article" date="2023" name="Int. J. Syst. Evol. Microbiol.">
        <title>Ligilactobacillus ubinensis sp. nov., a novel species isolated from the wild ferment of a durian fruit (Durio zibethinus).</title>
        <authorList>
            <person name="Heng Y.C."/>
            <person name="Menon N."/>
            <person name="Chen B."/>
            <person name="Loo B.Z.L."/>
            <person name="Wong G.W.J."/>
            <person name="Lim A.C.H."/>
            <person name="Silvaraju S."/>
            <person name="Kittelmann S."/>
        </authorList>
    </citation>
    <scope>NUCLEOTIDE SEQUENCE [LARGE SCALE GENOMIC DNA]</scope>
    <source>
        <strain evidence="4 5">WILCCON 0076</strain>
    </source>
</reference>
<dbReference type="AlphaFoldDB" id="A0A9X2FK12"/>
<dbReference type="NCBIfam" id="TIGR01981">
    <property type="entry name" value="sufD"/>
    <property type="match status" value="1"/>
</dbReference>
<organism evidence="4 5">
    <name type="scientific">Ligilactobacillus ubinensis</name>
    <dbReference type="NCBI Taxonomy" id="2876789"/>
    <lineage>
        <taxon>Bacteria</taxon>
        <taxon>Bacillati</taxon>
        <taxon>Bacillota</taxon>
        <taxon>Bacilli</taxon>
        <taxon>Lactobacillales</taxon>
        <taxon>Lactobacillaceae</taxon>
        <taxon>Ligilactobacillus</taxon>
    </lineage>
</organism>
<evidence type="ECO:0000256" key="1">
    <source>
        <dbReference type="ARBA" id="ARBA00043967"/>
    </source>
</evidence>
<sequence>MLDLKKYPDVAAYVQAVAEPKWFTEKRIEALDELKNLKMPSFQKIRYRNWPIRVKKDLNNVKSEIPLPEDIDENAVTMVQTGQQTLLTNVSEKLQKQGVIICDWKTALDEHPELVKKYFMQKAIKITENKLTAEHVAKLTSGILVYIPKNVILKDPLTMYFIQDALQKIDYVHHVLLVADINSEVSYLENILTVGTEKTTANIIVEVIALEGSHVKFASVDRLGKNTTVYLNRRGYLKRDAKIDWSLGMMSDGNIVGDYDSELVGAGSHAETKVVAISTGEQVQGIDTRVTNYGRNSIGHILQHGVILQRSNLVFNGIGHVEKGAIGADAQQESRVLMLSRYARGDANPILLIDDNNVTAGHAASVGRVDEQQLYYLMSRGLPKKMAERLVIRGFLGPVLAAIPSRSIQIELENMIERKLVDGQKDE</sequence>
<proteinExistence type="inferred from homology"/>
<accession>A0A9X2FK12</accession>
<dbReference type="Pfam" id="PF19295">
    <property type="entry name" value="SufBD_N"/>
    <property type="match status" value="1"/>
</dbReference>
<comment type="caution">
    <text evidence="4">The sequence shown here is derived from an EMBL/GenBank/DDBJ whole genome shotgun (WGS) entry which is preliminary data.</text>
</comment>
<feature type="domain" description="SUF system FeS cluster assembly SufBD core" evidence="2">
    <location>
        <begin position="171"/>
        <end position="395"/>
    </location>
</feature>
<dbReference type="Pfam" id="PF01458">
    <property type="entry name" value="SUFBD_core"/>
    <property type="match status" value="1"/>
</dbReference>
<dbReference type="InterPro" id="IPR045595">
    <property type="entry name" value="SufBD_N"/>
</dbReference>
<dbReference type="InterPro" id="IPR011542">
    <property type="entry name" value="SUF_FeS_clus_asmbl_SufD"/>
</dbReference>
<dbReference type="InterPro" id="IPR055346">
    <property type="entry name" value="Fe-S_cluster_assembly_SufBD"/>
</dbReference>
<evidence type="ECO:0000259" key="3">
    <source>
        <dbReference type="Pfam" id="PF19295"/>
    </source>
</evidence>
<dbReference type="InterPro" id="IPR000825">
    <property type="entry name" value="SUF_FeS_clus_asmbl_SufBD_core"/>
</dbReference>
<dbReference type="PANTHER" id="PTHR30508">
    <property type="entry name" value="FES CLUSTER ASSEMBLY PROTEIN SUF"/>
    <property type="match status" value="1"/>
</dbReference>
<keyword evidence="5" id="KW-1185">Reference proteome</keyword>
<evidence type="ECO:0000313" key="4">
    <source>
        <dbReference type="EMBL" id="MCP0885938.1"/>
    </source>
</evidence>
<dbReference type="Proteomes" id="UP001139006">
    <property type="component" value="Unassembled WGS sequence"/>
</dbReference>
<comment type="similarity">
    <text evidence="1">Belongs to the iron-sulfur cluster assembly SufBD family.</text>
</comment>
<dbReference type="RefSeq" id="WP_253358771.1">
    <property type="nucleotide sequence ID" value="NZ_JAIULA010000002.1"/>
</dbReference>
<dbReference type="SUPFAM" id="SSF101960">
    <property type="entry name" value="Stabilizer of iron transporter SufD"/>
    <property type="match status" value="1"/>
</dbReference>
<dbReference type="EMBL" id="JAIULA010000002">
    <property type="protein sequence ID" value="MCP0885938.1"/>
    <property type="molecule type" value="Genomic_DNA"/>
</dbReference>
<evidence type="ECO:0000259" key="2">
    <source>
        <dbReference type="Pfam" id="PF01458"/>
    </source>
</evidence>
<name>A0A9X2FK12_9LACO</name>
<protein>
    <submittedName>
        <fullName evidence="4">Fe-S cluster assembly protein SufD</fullName>
    </submittedName>
</protein>
<gene>
    <name evidence="4" type="primary">sufD</name>
    <name evidence="4" type="ORF">LB941_01135</name>
</gene>
<evidence type="ECO:0000313" key="5">
    <source>
        <dbReference type="Proteomes" id="UP001139006"/>
    </source>
</evidence>
<dbReference type="PANTHER" id="PTHR30508:SF1">
    <property type="entry name" value="UPF0051 PROTEIN ABCI8, CHLOROPLASTIC-RELATED"/>
    <property type="match status" value="1"/>
</dbReference>
<dbReference type="GO" id="GO:0016226">
    <property type="term" value="P:iron-sulfur cluster assembly"/>
    <property type="evidence" value="ECO:0007669"/>
    <property type="project" value="InterPro"/>
</dbReference>
<dbReference type="InterPro" id="IPR037284">
    <property type="entry name" value="SUF_FeS_clus_asmbl_SufBD_sf"/>
</dbReference>
<feature type="domain" description="SUF system FeS cluster assembly SufBD N-terminal" evidence="3">
    <location>
        <begin position="24"/>
        <end position="157"/>
    </location>
</feature>